<feature type="region of interest" description="Disordered" evidence="1">
    <location>
        <begin position="1"/>
        <end position="35"/>
    </location>
</feature>
<keyword evidence="3" id="KW-1185">Reference proteome</keyword>
<reference evidence="2" key="1">
    <citation type="submission" date="2023-03" db="EMBL/GenBank/DDBJ databases">
        <title>Mating type loci evolution in Malassezia.</title>
        <authorList>
            <person name="Coelho M.A."/>
        </authorList>
    </citation>
    <scope>NUCLEOTIDE SEQUENCE</scope>
    <source>
        <strain evidence="2">CBS 12830</strain>
    </source>
</reference>
<organism evidence="2 3">
    <name type="scientific">Malassezia equina</name>
    <dbReference type="NCBI Taxonomy" id="1381935"/>
    <lineage>
        <taxon>Eukaryota</taxon>
        <taxon>Fungi</taxon>
        <taxon>Dikarya</taxon>
        <taxon>Basidiomycota</taxon>
        <taxon>Ustilaginomycotina</taxon>
        <taxon>Malasseziomycetes</taxon>
        <taxon>Malasseziales</taxon>
        <taxon>Malasseziaceae</taxon>
        <taxon>Malassezia</taxon>
    </lineage>
</organism>
<evidence type="ECO:0000256" key="1">
    <source>
        <dbReference type="SAM" id="MobiDB-lite"/>
    </source>
</evidence>
<dbReference type="Proteomes" id="UP001214415">
    <property type="component" value="Chromosome 4"/>
</dbReference>
<evidence type="ECO:0000313" key="2">
    <source>
        <dbReference type="EMBL" id="WFD23606.1"/>
    </source>
</evidence>
<sequence length="159" mass="16847">MSRPIPIRSASMGSGKRKWGDTASDGEMGPQSVLPRTQSQLDGACDMATFYPLPHDLNQAVLRSLGIGGSKDAGVANVASTSTMRSSPGLMQPDMGASGDVDMDAVVSPHTHGSQCKSIPQLSVRYYGGTRSQLWAYCPDCQAFSQVHEDQPAILAYSP</sequence>
<gene>
    <name evidence="2" type="ORF">MEQU1_002300</name>
</gene>
<dbReference type="AlphaFoldDB" id="A0AAF0EFH3"/>
<name>A0AAF0EFH3_9BASI</name>
<accession>A0AAF0EFH3</accession>
<proteinExistence type="predicted"/>
<evidence type="ECO:0000313" key="3">
    <source>
        <dbReference type="Proteomes" id="UP001214415"/>
    </source>
</evidence>
<protein>
    <submittedName>
        <fullName evidence="2">Uncharacterized protein</fullName>
    </submittedName>
</protein>
<dbReference type="EMBL" id="CP119903">
    <property type="protein sequence ID" value="WFD23606.1"/>
    <property type="molecule type" value="Genomic_DNA"/>
</dbReference>